<keyword evidence="8 9" id="KW-0539">Nucleus</keyword>
<keyword evidence="3" id="KW-0677">Repeat</keyword>
<protein>
    <submittedName>
        <fullName evidence="13">LHX3_4</fullName>
    </submittedName>
</protein>
<evidence type="ECO:0000256" key="10">
    <source>
        <dbReference type="PROSITE-ProRule" id="PRU00125"/>
    </source>
</evidence>
<dbReference type="PROSITE" id="PS00027">
    <property type="entry name" value="HOMEOBOX_1"/>
    <property type="match status" value="1"/>
</dbReference>
<keyword evidence="5 10" id="KW-0440">LIM domain</keyword>
<proteinExistence type="predicted"/>
<dbReference type="PANTHER" id="PTHR24208">
    <property type="entry name" value="LIM/HOMEOBOX PROTEIN LHX"/>
    <property type="match status" value="1"/>
</dbReference>
<dbReference type="OrthoDB" id="10068367at2759"/>
<dbReference type="AlphaFoldDB" id="A0A7R8CHD8"/>
<dbReference type="CDD" id="cd00086">
    <property type="entry name" value="homeodomain"/>
    <property type="match status" value="1"/>
</dbReference>
<evidence type="ECO:0000256" key="12">
    <source>
        <dbReference type="SAM" id="MobiDB-lite"/>
    </source>
</evidence>
<name>A0A7R8CHD8_LEPSM</name>
<keyword evidence="6 9" id="KW-0238">DNA-binding</keyword>
<reference evidence="13" key="1">
    <citation type="submission" date="2021-02" db="EMBL/GenBank/DDBJ databases">
        <authorList>
            <person name="Bekaert M."/>
        </authorList>
    </citation>
    <scope>NUCLEOTIDE SEQUENCE</scope>
    <source>
        <strain evidence="13">IoA-00</strain>
    </source>
</reference>
<dbReference type="PANTHER" id="PTHR24208:SF166">
    <property type="entry name" value="LIM HOMEOBOX TRANSCRIPTION FACTOR 1 ALPHA, ISOFORM B"/>
    <property type="match status" value="1"/>
</dbReference>
<accession>A0A7R8CHD8</accession>
<dbReference type="EMBL" id="HG994592">
    <property type="protein sequence ID" value="CAF2823287.1"/>
    <property type="molecule type" value="Genomic_DNA"/>
</dbReference>
<evidence type="ECO:0000256" key="1">
    <source>
        <dbReference type="ARBA" id="ARBA00004123"/>
    </source>
</evidence>
<evidence type="ECO:0000256" key="5">
    <source>
        <dbReference type="ARBA" id="ARBA00023038"/>
    </source>
</evidence>
<evidence type="ECO:0000313" key="14">
    <source>
        <dbReference type="Proteomes" id="UP000675881"/>
    </source>
</evidence>
<dbReference type="GO" id="GO:0005634">
    <property type="term" value="C:nucleus"/>
    <property type="evidence" value="ECO:0007669"/>
    <property type="project" value="UniProtKB-SubCell"/>
</dbReference>
<sequence>MDCHACRLPITDSTLHSVQGNAFYHKDCLRCIDCHEHLSGTCFKSHLGLHCHKDFISRSIKCSGCAKYMSPTEPGIKISSSSFYHPSCLKCFICETLLTEKMGIHTTGDPLCPLHIRDDHDDSESVSSSDSEDKLDDDKRGKRRGPRTTIKPPQLEKLQEIFNRNPKPNRAIRENLAKNTGLAMRVIQVWFQNKRSKEKRLTSMRMYPHYGQFSYYSDGLLPSPPMEYPSEYVQPHAIQPMNTITPPPSSDEWV</sequence>
<evidence type="ECO:0000256" key="4">
    <source>
        <dbReference type="ARBA" id="ARBA00022833"/>
    </source>
</evidence>
<dbReference type="SMART" id="SM00132">
    <property type="entry name" value="LIM"/>
    <property type="match status" value="2"/>
</dbReference>
<dbReference type="InterPro" id="IPR009057">
    <property type="entry name" value="Homeodomain-like_sf"/>
</dbReference>
<keyword evidence="7 9" id="KW-0371">Homeobox</keyword>
<feature type="DNA-binding region" description="Homeobox" evidence="9">
    <location>
        <begin position="143"/>
        <end position="202"/>
    </location>
</feature>
<dbReference type="GO" id="GO:0046872">
    <property type="term" value="F:metal ion binding"/>
    <property type="evidence" value="ECO:0007669"/>
    <property type="project" value="UniProtKB-KW"/>
</dbReference>
<keyword evidence="14" id="KW-1185">Reference proteome</keyword>
<organism evidence="13 14">
    <name type="scientific">Lepeophtheirus salmonis</name>
    <name type="common">Salmon louse</name>
    <name type="synonym">Caligus salmonis</name>
    <dbReference type="NCBI Taxonomy" id="72036"/>
    <lineage>
        <taxon>Eukaryota</taxon>
        <taxon>Metazoa</taxon>
        <taxon>Ecdysozoa</taxon>
        <taxon>Arthropoda</taxon>
        <taxon>Crustacea</taxon>
        <taxon>Multicrustacea</taxon>
        <taxon>Hexanauplia</taxon>
        <taxon>Copepoda</taxon>
        <taxon>Siphonostomatoida</taxon>
        <taxon>Caligidae</taxon>
        <taxon>Lepeophtheirus</taxon>
    </lineage>
</organism>
<keyword evidence="4 10" id="KW-0862">Zinc</keyword>
<dbReference type="GO" id="GO:0000981">
    <property type="term" value="F:DNA-binding transcription factor activity, RNA polymerase II-specific"/>
    <property type="evidence" value="ECO:0007669"/>
    <property type="project" value="InterPro"/>
</dbReference>
<dbReference type="PROSITE" id="PS50023">
    <property type="entry name" value="LIM_DOMAIN_2"/>
    <property type="match status" value="1"/>
</dbReference>
<evidence type="ECO:0000256" key="2">
    <source>
        <dbReference type="ARBA" id="ARBA00022723"/>
    </source>
</evidence>
<dbReference type="GO" id="GO:0030182">
    <property type="term" value="P:neuron differentiation"/>
    <property type="evidence" value="ECO:0007669"/>
    <property type="project" value="TreeGrafter"/>
</dbReference>
<dbReference type="GO" id="GO:0000977">
    <property type="term" value="F:RNA polymerase II transcription regulatory region sequence-specific DNA binding"/>
    <property type="evidence" value="ECO:0007669"/>
    <property type="project" value="TreeGrafter"/>
</dbReference>
<evidence type="ECO:0000256" key="7">
    <source>
        <dbReference type="ARBA" id="ARBA00023155"/>
    </source>
</evidence>
<dbReference type="InterPro" id="IPR017970">
    <property type="entry name" value="Homeobox_CS"/>
</dbReference>
<evidence type="ECO:0000256" key="8">
    <source>
        <dbReference type="ARBA" id="ARBA00023242"/>
    </source>
</evidence>
<dbReference type="Pfam" id="PF00046">
    <property type="entry name" value="Homeodomain"/>
    <property type="match status" value="1"/>
</dbReference>
<evidence type="ECO:0000256" key="6">
    <source>
        <dbReference type="ARBA" id="ARBA00023125"/>
    </source>
</evidence>
<dbReference type="InterPro" id="IPR001356">
    <property type="entry name" value="HD"/>
</dbReference>
<evidence type="ECO:0000256" key="3">
    <source>
        <dbReference type="ARBA" id="ARBA00022737"/>
    </source>
</evidence>
<keyword evidence="2 10" id="KW-0479">Metal-binding</keyword>
<dbReference type="InterPro" id="IPR050453">
    <property type="entry name" value="LIM_Homeobox_TF"/>
</dbReference>
<dbReference type="Gene3D" id="2.10.110.10">
    <property type="entry name" value="Cysteine Rich Protein"/>
    <property type="match status" value="2"/>
</dbReference>
<dbReference type="Gene3D" id="1.10.10.60">
    <property type="entry name" value="Homeodomain-like"/>
    <property type="match status" value="1"/>
</dbReference>
<dbReference type="PROSITE" id="PS00478">
    <property type="entry name" value="LIM_DOMAIN_1"/>
    <property type="match status" value="2"/>
</dbReference>
<dbReference type="SMART" id="SM00389">
    <property type="entry name" value="HOX"/>
    <property type="match status" value="1"/>
</dbReference>
<feature type="region of interest" description="Disordered" evidence="12">
    <location>
        <begin position="122"/>
        <end position="153"/>
    </location>
</feature>
<gene>
    <name evidence="13" type="ORF">LSAA_4043</name>
</gene>
<evidence type="ECO:0000256" key="11">
    <source>
        <dbReference type="RuleBase" id="RU000682"/>
    </source>
</evidence>
<dbReference type="CDD" id="cd08368">
    <property type="entry name" value="LIM"/>
    <property type="match status" value="1"/>
</dbReference>
<comment type="subcellular location">
    <subcellularLocation>
        <location evidence="1 9 11">Nucleus</location>
    </subcellularLocation>
</comment>
<evidence type="ECO:0000256" key="9">
    <source>
        <dbReference type="PROSITE-ProRule" id="PRU00108"/>
    </source>
</evidence>
<dbReference type="SUPFAM" id="SSF46689">
    <property type="entry name" value="Homeodomain-like"/>
    <property type="match status" value="1"/>
</dbReference>
<dbReference type="Proteomes" id="UP000675881">
    <property type="component" value="Chromosome 13"/>
</dbReference>
<dbReference type="InterPro" id="IPR001781">
    <property type="entry name" value="Znf_LIM"/>
</dbReference>
<evidence type="ECO:0000313" key="13">
    <source>
        <dbReference type="EMBL" id="CAF2823287.1"/>
    </source>
</evidence>
<dbReference type="Pfam" id="PF00412">
    <property type="entry name" value="LIM"/>
    <property type="match status" value="2"/>
</dbReference>
<dbReference type="PROSITE" id="PS50071">
    <property type="entry name" value="HOMEOBOX_2"/>
    <property type="match status" value="1"/>
</dbReference>